<reference evidence="1 2" key="1">
    <citation type="journal article" date="2005" name="Nucleic Acids Res.">
        <title>Genomic blueprint of Hahella chejuensis, a marine microbe producing an algicidal agent.</title>
        <authorList>
            <person name="Jeong H."/>
            <person name="Yim J.H."/>
            <person name="Lee C."/>
            <person name="Choi S.-H."/>
            <person name="Park Y.K."/>
            <person name="Yoon S.H."/>
            <person name="Hur C.-G."/>
            <person name="Kang H.-Y."/>
            <person name="Kim D."/>
            <person name="Lee H.H."/>
            <person name="Park K.H."/>
            <person name="Park S.-H."/>
            <person name="Park H.-S."/>
            <person name="Lee H.K."/>
            <person name="Oh T.K."/>
            <person name="Kim J.F."/>
        </authorList>
    </citation>
    <scope>NUCLEOTIDE SEQUENCE [LARGE SCALE GENOMIC DNA]</scope>
    <source>
        <strain evidence="1 2">KCTC 2396</strain>
    </source>
</reference>
<dbReference type="EMBL" id="CP000155">
    <property type="protein sequence ID" value="ABC27980.1"/>
    <property type="molecule type" value="Genomic_DNA"/>
</dbReference>
<keyword evidence="2" id="KW-1185">Reference proteome</keyword>
<evidence type="ECO:0000313" key="1">
    <source>
        <dbReference type="EMBL" id="ABC27980.1"/>
    </source>
</evidence>
<dbReference type="STRING" id="349521.HCH_01100"/>
<protein>
    <submittedName>
        <fullName evidence="1">Uncharacterized protein</fullName>
    </submittedName>
</protein>
<name>Q2SMZ4_HAHCH</name>
<dbReference type="Proteomes" id="UP000000238">
    <property type="component" value="Chromosome"/>
</dbReference>
<proteinExistence type="predicted"/>
<organism evidence="1 2">
    <name type="scientific">Hahella chejuensis (strain KCTC 2396)</name>
    <dbReference type="NCBI Taxonomy" id="349521"/>
    <lineage>
        <taxon>Bacteria</taxon>
        <taxon>Pseudomonadati</taxon>
        <taxon>Pseudomonadota</taxon>
        <taxon>Gammaproteobacteria</taxon>
        <taxon>Oceanospirillales</taxon>
        <taxon>Hahellaceae</taxon>
        <taxon>Hahella</taxon>
    </lineage>
</organism>
<evidence type="ECO:0000313" key="2">
    <source>
        <dbReference type="Proteomes" id="UP000000238"/>
    </source>
</evidence>
<dbReference type="AlphaFoldDB" id="Q2SMZ4"/>
<dbReference type="KEGG" id="hch:HCH_01100"/>
<sequence length="48" mass="5482">MTRVQTAYAGLRSFRMQIFGQLVSFFLFDQLINFGKTFANLTSTQKSA</sequence>
<gene>
    <name evidence="1" type="ordered locus">HCH_01100</name>
</gene>
<dbReference type="HOGENOM" id="CLU_3153455_0_0_6"/>
<accession>Q2SMZ4</accession>